<reference evidence="4 5" key="1">
    <citation type="submission" date="2020-08" db="EMBL/GenBank/DDBJ databases">
        <title>Genomic Encyclopedia of Type Strains, Phase IV (KMG-IV): sequencing the most valuable type-strain genomes for metagenomic binning, comparative biology and taxonomic classification.</title>
        <authorList>
            <person name="Goeker M."/>
        </authorList>
    </citation>
    <scope>NUCLEOTIDE SEQUENCE [LARGE SCALE GENOMIC DNA]</scope>
    <source>
        <strain evidence="4 5">DSM 45615</strain>
    </source>
</reference>
<gene>
    <name evidence="4" type="ORF">HNP84_001324</name>
</gene>
<evidence type="ECO:0000256" key="2">
    <source>
        <dbReference type="SAM" id="MobiDB-lite"/>
    </source>
</evidence>
<protein>
    <submittedName>
        <fullName evidence="4">NO-binding membrane sensor protein with MHYT domain</fullName>
    </submittedName>
</protein>
<feature type="compositionally biased region" description="Low complexity" evidence="2">
    <location>
        <begin position="274"/>
        <end position="288"/>
    </location>
</feature>
<comment type="caution">
    <text evidence="4">The sequence shown here is derived from an EMBL/GenBank/DDBJ whole genome shotgun (WGS) entry which is preliminary data.</text>
</comment>
<organism evidence="4 5">
    <name type="scientific">Thermocatellispora tengchongensis</name>
    <dbReference type="NCBI Taxonomy" id="1073253"/>
    <lineage>
        <taxon>Bacteria</taxon>
        <taxon>Bacillati</taxon>
        <taxon>Actinomycetota</taxon>
        <taxon>Actinomycetes</taxon>
        <taxon>Streptosporangiales</taxon>
        <taxon>Streptosporangiaceae</taxon>
        <taxon>Thermocatellispora</taxon>
    </lineage>
</organism>
<evidence type="ECO:0000259" key="3">
    <source>
        <dbReference type="PROSITE" id="PS50924"/>
    </source>
</evidence>
<dbReference type="PROSITE" id="PS50924">
    <property type="entry name" value="MHYT"/>
    <property type="match status" value="1"/>
</dbReference>
<dbReference type="EMBL" id="JACHGN010000003">
    <property type="protein sequence ID" value="MBB5131611.1"/>
    <property type="molecule type" value="Genomic_DNA"/>
</dbReference>
<feature type="transmembrane region" description="Helical" evidence="1">
    <location>
        <begin position="145"/>
        <end position="164"/>
    </location>
</feature>
<dbReference type="InterPro" id="IPR005330">
    <property type="entry name" value="MHYT_dom"/>
</dbReference>
<dbReference type="RefSeq" id="WP_185048484.1">
    <property type="nucleotide sequence ID" value="NZ_BAABIX010000009.1"/>
</dbReference>
<accession>A0A840P140</accession>
<feature type="transmembrane region" description="Helical" evidence="1">
    <location>
        <begin position="216"/>
        <end position="236"/>
    </location>
</feature>
<feature type="transmembrane region" description="Helical" evidence="1">
    <location>
        <begin position="82"/>
        <end position="102"/>
    </location>
</feature>
<sequence length="318" mass="32464">MSHINHFSAGALTPVLAYIMSSIGCMLGLLLASRARGTEGASRIRWLLGAALSIGGTGIWVMHFIAMMGFQVAGTQIRYDVWLTAASAVLAVVVVGAGMVLVSYGGARLAPLLGGGLLTGLGVAGMHYLGMYAMRMNAHLDYDPLVVALSVLIAVVAATVALWFTLRVRGALATGAAALIMGVAVSGMHYTGMFAISVRPGESHGTPAGAEGIDFLLPMIVGISLLTMAMLLTVLLSPSERELRNEAELMARLRENANSGANSGANGGVNAARGDGASYGSGAPHAGGAFPGDGAAGTAAGHPAEPPNPMFQPRSRPR</sequence>
<proteinExistence type="predicted"/>
<keyword evidence="1" id="KW-0472">Membrane</keyword>
<name>A0A840P140_9ACTN</name>
<feature type="region of interest" description="Disordered" evidence="2">
    <location>
        <begin position="274"/>
        <end position="318"/>
    </location>
</feature>
<keyword evidence="1" id="KW-0812">Transmembrane</keyword>
<evidence type="ECO:0000313" key="4">
    <source>
        <dbReference type="EMBL" id="MBB5131611.1"/>
    </source>
</evidence>
<evidence type="ECO:0000256" key="1">
    <source>
        <dbReference type="PROSITE-ProRule" id="PRU00244"/>
    </source>
</evidence>
<dbReference type="GO" id="GO:0016020">
    <property type="term" value="C:membrane"/>
    <property type="evidence" value="ECO:0007669"/>
    <property type="project" value="UniProtKB-UniRule"/>
</dbReference>
<evidence type="ECO:0000313" key="5">
    <source>
        <dbReference type="Proteomes" id="UP000578449"/>
    </source>
</evidence>
<keyword evidence="5" id="KW-1185">Reference proteome</keyword>
<feature type="transmembrane region" description="Helical" evidence="1">
    <location>
        <begin position="109"/>
        <end position="133"/>
    </location>
</feature>
<keyword evidence="1" id="KW-1133">Transmembrane helix</keyword>
<dbReference type="PANTHER" id="PTHR35152:SF1">
    <property type="entry name" value="DOMAIN SIGNALLING PROTEIN, PUTATIVE (AFU_ORTHOLOGUE AFUA_5G11310)-RELATED"/>
    <property type="match status" value="1"/>
</dbReference>
<feature type="transmembrane region" description="Helical" evidence="1">
    <location>
        <begin position="44"/>
        <end position="70"/>
    </location>
</feature>
<dbReference type="AlphaFoldDB" id="A0A840P140"/>
<dbReference type="Proteomes" id="UP000578449">
    <property type="component" value="Unassembled WGS sequence"/>
</dbReference>
<feature type="domain" description="MHYT" evidence="3">
    <location>
        <begin position="9"/>
        <end position="199"/>
    </location>
</feature>
<feature type="transmembrane region" description="Helical" evidence="1">
    <location>
        <begin position="12"/>
        <end position="32"/>
    </location>
</feature>
<feature type="transmembrane region" description="Helical" evidence="1">
    <location>
        <begin position="176"/>
        <end position="196"/>
    </location>
</feature>
<dbReference type="Pfam" id="PF03707">
    <property type="entry name" value="MHYT"/>
    <property type="match status" value="3"/>
</dbReference>
<dbReference type="PANTHER" id="PTHR35152">
    <property type="entry name" value="DOMAIN SIGNALLING PROTEIN, PUTATIVE (AFU_ORTHOLOGUE AFUA_5G11310)-RELATED"/>
    <property type="match status" value="1"/>
</dbReference>